<evidence type="ECO:0000313" key="2">
    <source>
        <dbReference type="EMBL" id="QHI73066.1"/>
    </source>
</evidence>
<accession>A0A6P1MN25</accession>
<keyword evidence="3" id="KW-1185">Reference proteome</keyword>
<evidence type="ECO:0000313" key="3">
    <source>
        <dbReference type="Proteomes" id="UP000463883"/>
    </source>
</evidence>
<reference evidence="2 3" key="1">
    <citation type="submission" date="2020-01" db="EMBL/GenBank/DDBJ databases">
        <title>Genomic analysis of Aminipila sp. CBA3637.</title>
        <authorList>
            <person name="Kim Y.B."/>
            <person name="Roh S.W."/>
        </authorList>
    </citation>
    <scope>NUCLEOTIDE SEQUENCE [LARGE SCALE GENOMIC DNA]</scope>
    <source>
        <strain evidence="2 3">CBA3637</strain>
    </source>
</reference>
<dbReference type="RefSeq" id="WP_162362833.1">
    <property type="nucleotide sequence ID" value="NZ_CP047591.1"/>
</dbReference>
<dbReference type="GO" id="GO:0003677">
    <property type="term" value="F:DNA binding"/>
    <property type="evidence" value="ECO:0007669"/>
    <property type="project" value="InterPro"/>
</dbReference>
<dbReference type="NCBIfam" id="TIGR01764">
    <property type="entry name" value="excise"/>
    <property type="match status" value="1"/>
</dbReference>
<dbReference type="AlphaFoldDB" id="A0A6P1MN25"/>
<sequence>MNTKELITVDELCEFLQIGKNTAYNLINKKLITAYRIGHQWRISKESIHEYLNSRKTNMKNT</sequence>
<evidence type="ECO:0000259" key="1">
    <source>
        <dbReference type="Pfam" id="PF12728"/>
    </source>
</evidence>
<organism evidence="2 3">
    <name type="scientific">Aminipila terrae</name>
    <dbReference type="NCBI Taxonomy" id="2697030"/>
    <lineage>
        <taxon>Bacteria</taxon>
        <taxon>Bacillati</taxon>
        <taxon>Bacillota</taxon>
        <taxon>Clostridia</taxon>
        <taxon>Peptostreptococcales</taxon>
        <taxon>Anaerovoracaceae</taxon>
        <taxon>Aminipila</taxon>
    </lineage>
</organism>
<name>A0A6P1MN25_9FIRM</name>
<dbReference type="Proteomes" id="UP000463883">
    <property type="component" value="Chromosome"/>
</dbReference>
<dbReference type="InterPro" id="IPR010093">
    <property type="entry name" value="SinI_DNA-bd"/>
</dbReference>
<dbReference type="InterPro" id="IPR041657">
    <property type="entry name" value="HTH_17"/>
</dbReference>
<proteinExistence type="predicted"/>
<gene>
    <name evidence="2" type="ORF">Ami3637_12245</name>
</gene>
<protein>
    <submittedName>
        <fullName evidence="2">Helix-turn-helix domain-containing protein</fullName>
    </submittedName>
</protein>
<dbReference type="KEGG" id="amic:Ami3637_12245"/>
<dbReference type="Pfam" id="PF12728">
    <property type="entry name" value="HTH_17"/>
    <property type="match status" value="1"/>
</dbReference>
<feature type="domain" description="Helix-turn-helix" evidence="1">
    <location>
        <begin position="6"/>
        <end position="55"/>
    </location>
</feature>
<dbReference type="EMBL" id="CP047591">
    <property type="protein sequence ID" value="QHI73066.1"/>
    <property type="molecule type" value="Genomic_DNA"/>
</dbReference>